<dbReference type="RefSeq" id="WP_228391614.1">
    <property type="nucleotide sequence ID" value="NZ_JAMXLT020000009.1"/>
</dbReference>
<keyword evidence="2" id="KW-1185">Reference proteome</keyword>
<evidence type="ECO:0000313" key="1">
    <source>
        <dbReference type="EMBL" id="MDW8548638.1"/>
    </source>
</evidence>
<evidence type="ECO:0000313" key="2">
    <source>
        <dbReference type="Proteomes" id="UP001204439"/>
    </source>
</evidence>
<comment type="caution">
    <text evidence="1">The sequence shown here is derived from an EMBL/GenBank/DDBJ whole genome shotgun (WGS) entry which is preliminary data.</text>
</comment>
<dbReference type="EMBL" id="JAMXLT020000009">
    <property type="protein sequence ID" value="MDW8548638.1"/>
    <property type="molecule type" value="Genomic_DNA"/>
</dbReference>
<proteinExistence type="predicted"/>
<organism evidence="1 2">
    <name type="scientific">Epilithonimonas ginsengisoli</name>
    <dbReference type="NCBI Taxonomy" id="1245592"/>
    <lineage>
        <taxon>Bacteria</taxon>
        <taxon>Pseudomonadati</taxon>
        <taxon>Bacteroidota</taxon>
        <taxon>Flavobacteriia</taxon>
        <taxon>Flavobacteriales</taxon>
        <taxon>Weeksellaceae</taxon>
        <taxon>Chryseobacterium group</taxon>
        <taxon>Epilithonimonas</taxon>
    </lineage>
</organism>
<reference evidence="1 2" key="1">
    <citation type="submission" date="2023-11" db="EMBL/GenBank/DDBJ databases">
        <title>First isolation, identification, and characterization of non-pathogenic Epilithonimonas ginsengisoli isolated from diseased farmed rainbow trout (Oncorhynchus mykiss) in Chile.</title>
        <authorList>
            <person name="Miranda C.D."/>
            <person name="Irgang R."/>
            <person name="Concha C."/>
            <person name="Rojas R."/>
            <person name="Avendano R."/>
        </authorList>
    </citation>
    <scope>NUCLEOTIDE SEQUENCE [LARGE SCALE GENOMIC DNA]</scope>
    <source>
        <strain evidence="1 2">FP99</strain>
    </source>
</reference>
<name>A0ABU4JG34_9FLAO</name>
<dbReference type="Proteomes" id="UP001204439">
    <property type="component" value="Unassembled WGS sequence"/>
</dbReference>
<sequence>MMAEISLSKQEIQRRLNTITIRPDGFSGRNYGISIKYYSKDEKQVSKRVDYEAEMTLKVNNGVGEISIDKKNVFFNQHEPDMMSEIVSDAISKSIYPVKTFINEKGISGNEILNHKEIVDRWNDQKSKLSEKYESEYFSDILKRIDDKIEQKAELEKGLRHDWFWNLFFHPKFVNYGPTREREIDLYLSIVPYKDPIKFAGIQRIEKIPTAYHSFVVDFRSEELLAPNYFNIKNNIKDGFLFMSLKVTFDMDLYHHFAMNTRACFEVFSKNEHDKKEIVERIDFTMYQINSDEYRNKVLDNKSPFISGGLVKLPPNKWGFDNFENLENDW</sequence>
<gene>
    <name evidence="1" type="ORF">NG800_006930</name>
</gene>
<accession>A0ABU4JG34</accession>
<protein>
    <submittedName>
        <fullName evidence="1">Uncharacterized protein</fullName>
    </submittedName>
</protein>